<feature type="domain" description="PAC" evidence="18">
    <location>
        <begin position="223"/>
        <end position="273"/>
    </location>
</feature>
<evidence type="ECO:0000256" key="9">
    <source>
        <dbReference type="ARBA" id="ARBA00022679"/>
    </source>
</evidence>
<comment type="catalytic activity">
    <reaction evidence="1">
        <text>ATP + protein L-histidine = ADP + protein N-phospho-L-histidine.</text>
        <dbReference type="EC" id="2.7.13.3"/>
    </reaction>
</comment>
<dbReference type="InterPro" id="IPR029016">
    <property type="entry name" value="GAF-like_dom_sf"/>
</dbReference>
<dbReference type="Gene3D" id="3.30.565.10">
    <property type="entry name" value="Histidine kinase-like ATPase, C-terminal domain"/>
    <property type="match status" value="1"/>
</dbReference>
<dbReference type="InterPro" id="IPR036890">
    <property type="entry name" value="HATPase_C_sf"/>
</dbReference>
<keyword evidence="14" id="KW-0157">Chromophore</keyword>
<dbReference type="SUPFAM" id="SSF55781">
    <property type="entry name" value="GAF domain-like"/>
    <property type="match status" value="1"/>
</dbReference>
<keyword evidence="8" id="KW-0288">FMN</keyword>
<evidence type="ECO:0000256" key="5">
    <source>
        <dbReference type="ARBA" id="ARBA00022553"/>
    </source>
</evidence>
<evidence type="ECO:0000256" key="16">
    <source>
        <dbReference type="ARBA" id="ARBA00023170"/>
    </source>
</evidence>
<keyword evidence="15" id="KW-0843">Virulence</keyword>
<keyword evidence="16" id="KW-0675">Receptor</keyword>
<dbReference type="SMART" id="SM00911">
    <property type="entry name" value="HWE_HK"/>
    <property type="match status" value="1"/>
</dbReference>
<proteinExistence type="predicted"/>
<name>A0A679J8J8_9HYPH</name>
<reference evidence="19" key="1">
    <citation type="submission" date="2019-12" db="EMBL/GenBank/DDBJ databases">
        <authorList>
            <person name="Cremers G."/>
        </authorList>
    </citation>
    <scope>NUCLEOTIDE SEQUENCE</scope>
    <source>
        <strain evidence="19">Mbul1</strain>
    </source>
</reference>
<dbReference type="Gene3D" id="3.30.450.40">
    <property type="match status" value="1"/>
</dbReference>
<dbReference type="Pfam" id="PF01590">
    <property type="entry name" value="GAF"/>
    <property type="match status" value="1"/>
</dbReference>
<dbReference type="InterPro" id="IPR035965">
    <property type="entry name" value="PAS-like_dom_sf"/>
</dbReference>
<dbReference type="InterPro" id="IPR000014">
    <property type="entry name" value="PAS"/>
</dbReference>
<dbReference type="EC" id="2.7.13.3" evidence="2"/>
<protein>
    <recommendedName>
        <fullName evidence="3">Blue-light-activated histidine kinase</fullName>
        <ecNumber evidence="2">2.7.13.3</ecNumber>
    </recommendedName>
</protein>
<dbReference type="GO" id="GO:0009881">
    <property type="term" value="F:photoreceptor activity"/>
    <property type="evidence" value="ECO:0007669"/>
    <property type="project" value="UniProtKB-KW"/>
</dbReference>
<dbReference type="InterPro" id="IPR000700">
    <property type="entry name" value="PAS-assoc_C"/>
</dbReference>
<organism evidence="19">
    <name type="scientific">Methylobacterium bullatum</name>
    <dbReference type="NCBI Taxonomy" id="570505"/>
    <lineage>
        <taxon>Bacteria</taxon>
        <taxon>Pseudomonadati</taxon>
        <taxon>Pseudomonadota</taxon>
        <taxon>Alphaproteobacteria</taxon>
        <taxon>Hyphomicrobiales</taxon>
        <taxon>Methylobacteriaceae</taxon>
        <taxon>Methylobacterium</taxon>
    </lineage>
</organism>
<evidence type="ECO:0000256" key="8">
    <source>
        <dbReference type="ARBA" id="ARBA00022643"/>
    </source>
</evidence>
<dbReference type="NCBIfam" id="TIGR00229">
    <property type="entry name" value="sensory_box"/>
    <property type="match status" value="2"/>
</dbReference>
<evidence type="ECO:0000256" key="3">
    <source>
        <dbReference type="ARBA" id="ARBA00021740"/>
    </source>
</evidence>
<evidence type="ECO:0000256" key="1">
    <source>
        <dbReference type="ARBA" id="ARBA00000085"/>
    </source>
</evidence>
<evidence type="ECO:0000256" key="2">
    <source>
        <dbReference type="ARBA" id="ARBA00012438"/>
    </source>
</evidence>
<evidence type="ECO:0000313" key="19">
    <source>
        <dbReference type="EMBL" id="CAA2107264.1"/>
    </source>
</evidence>
<dbReference type="PANTHER" id="PTHR41523">
    <property type="entry name" value="TWO-COMPONENT SYSTEM SENSOR PROTEIN"/>
    <property type="match status" value="1"/>
</dbReference>
<dbReference type="InterPro" id="IPR001610">
    <property type="entry name" value="PAC"/>
</dbReference>
<dbReference type="Pfam" id="PF08448">
    <property type="entry name" value="PAS_4"/>
    <property type="match status" value="1"/>
</dbReference>
<dbReference type="InterPro" id="IPR013655">
    <property type="entry name" value="PAS_fold_3"/>
</dbReference>
<dbReference type="SMART" id="SM00091">
    <property type="entry name" value="PAS"/>
    <property type="match status" value="2"/>
</dbReference>
<dbReference type="PROSITE" id="PS50113">
    <property type="entry name" value="PAC"/>
    <property type="match status" value="2"/>
</dbReference>
<evidence type="ECO:0000256" key="14">
    <source>
        <dbReference type="ARBA" id="ARBA00022991"/>
    </source>
</evidence>
<dbReference type="Pfam" id="PF08447">
    <property type="entry name" value="PAS_3"/>
    <property type="match status" value="1"/>
</dbReference>
<gene>
    <name evidence="19" type="ORF">MBUL_04075</name>
</gene>
<dbReference type="InterPro" id="IPR003018">
    <property type="entry name" value="GAF"/>
</dbReference>
<keyword evidence="13" id="KW-0067">ATP-binding</keyword>
<feature type="domain" description="PAC" evidence="18">
    <location>
        <begin position="102"/>
        <end position="154"/>
    </location>
</feature>
<keyword evidence="12 19" id="KW-0418">Kinase</keyword>
<dbReference type="GO" id="GO:0005524">
    <property type="term" value="F:ATP binding"/>
    <property type="evidence" value="ECO:0007669"/>
    <property type="project" value="UniProtKB-KW"/>
</dbReference>
<evidence type="ECO:0000259" key="18">
    <source>
        <dbReference type="PROSITE" id="PS50113"/>
    </source>
</evidence>
<dbReference type="EMBL" id="LR743504">
    <property type="protein sequence ID" value="CAA2107264.1"/>
    <property type="molecule type" value="Genomic_DNA"/>
</dbReference>
<dbReference type="PANTHER" id="PTHR41523:SF7">
    <property type="entry name" value="HISTIDINE KINASE"/>
    <property type="match status" value="1"/>
</dbReference>
<dbReference type="GO" id="GO:0004673">
    <property type="term" value="F:protein histidine kinase activity"/>
    <property type="evidence" value="ECO:0007669"/>
    <property type="project" value="UniProtKB-EC"/>
</dbReference>
<evidence type="ECO:0000256" key="13">
    <source>
        <dbReference type="ARBA" id="ARBA00022840"/>
    </source>
</evidence>
<dbReference type="InterPro" id="IPR013656">
    <property type="entry name" value="PAS_4"/>
</dbReference>
<feature type="region of interest" description="Disordered" evidence="17">
    <location>
        <begin position="1"/>
        <end position="23"/>
    </location>
</feature>
<dbReference type="Pfam" id="PF07536">
    <property type="entry name" value="HWE_HK"/>
    <property type="match status" value="1"/>
</dbReference>
<evidence type="ECO:0000256" key="11">
    <source>
        <dbReference type="ARBA" id="ARBA00022741"/>
    </source>
</evidence>
<evidence type="ECO:0000256" key="10">
    <source>
        <dbReference type="ARBA" id="ARBA00022737"/>
    </source>
</evidence>
<evidence type="ECO:0000256" key="4">
    <source>
        <dbReference type="ARBA" id="ARBA00022543"/>
    </source>
</evidence>
<keyword evidence="5" id="KW-0597">Phosphoprotein</keyword>
<evidence type="ECO:0000256" key="6">
    <source>
        <dbReference type="ARBA" id="ARBA00022606"/>
    </source>
</evidence>
<accession>A0A679J8J8</accession>
<sequence>MAVGDGPDGVGANAGGDKPSRDRSSIDERYRLVAKATSDVVWDWDLVHDTIVWNEALATSYGWPPAHVGPGSAWWLGNIHPDDRGAVSAGLNALFEGHSDLWSHQYRFLKGGGGYADVLDRGYLVRDASGVPLRMVGAMLDITVRTQLEAQFRAVFEGANIGIVQFDPRSVLALRVNAKLCEIWGAPESEIVGCSLAQWTPAEDAGERDALHRRLATGETLQDSFEKRYRRRDGRLIWARVNLVSQTLGDEVHAMAMIEDITEEKRADARRDALLSLGDRLRELRSNAEVVAMTAEILGRTLATTRAGYGMVDLPAGLVTVAHSWSSDGQVFPSQTLPLDEYPASIASLRRGEVLAVADLASASDLDTDAALYIAQGVRAVISVPLLRRGRLVGVLYATEASPRAWTQNEIDFVRDVAERAWSGLTRIEADEQQRILNRELSHRMKNTLAMVQAIASQSLRNVTDIEAAKHALAARLIALGKAHDILLTGQRESAEMAAVLTSALSLHDDQQPGRFHLSGPDIVIGSKAALSLALMMHELATNAAKYGALSRPDGRVTVAWSVVAADEDDTIHLTWSERGGPLVHPPTRKGFGSRLIERGLAGAVGGEVSLAYEPEGLVCRVMAPLSGFQGNF</sequence>
<evidence type="ECO:0000256" key="12">
    <source>
        <dbReference type="ARBA" id="ARBA00022777"/>
    </source>
</evidence>
<dbReference type="SUPFAM" id="SSF55785">
    <property type="entry name" value="PYP-like sensor domain (PAS domain)"/>
    <property type="match status" value="2"/>
</dbReference>
<keyword evidence="9 19" id="KW-0808">Transferase</keyword>
<keyword evidence="6" id="KW-0716">Sensory transduction</keyword>
<dbReference type="Gene3D" id="3.30.450.20">
    <property type="entry name" value="PAS domain"/>
    <property type="match status" value="2"/>
</dbReference>
<feature type="compositionally biased region" description="Gly residues" evidence="17">
    <location>
        <begin position="1"/>
        <end position="14"/>
    </location>
</feature>
<dbReference type="CDD" id="cd00130">
    <property type="entry name" value="PAS"/>
    <property type="match status" value="2"/>
</dbReference>
<keyword evidence="10" id="KW-0677">Repeat</keyword>
<dbReference type="InterPro" id="IPR011102">
    <property type="entry name" value="Sig_transdc_His_kinase_HWE"/>
</dbReference>
<keyword evidence="4" id="KW-0600">Photoreceptor protein</keyword>
<evidence type="ECO:0000256" key="15">
    <source>
        <dbReference type="ARBA" id="ARBA00023026"/>
    </source>
</evidence>
<keyword evidence="7" id="KW-0285">Flavoprotein</keyword>
<evidence type="ECO:0000256" key="7">
    <source>
        <dbReference type="ARBA" id="ARBA00022630"/>
    </source>
</evidence>
<dbReference type="SMART" id="SM00065">
    <property type="entry name" value="GAF"/>
    <property type="match status" value="1"/>
</dbReference>
<keyword evidence="11" id="KW-0547">Nucleotide-binding</keyword>
<dbReference type="AlphaFoldDB" id="A0A679J8J8"/>
<evidence type="ECO:0000256" key="17">
    <source>
        <dbReference type="SAM" id="MobiDB-lite"/>
    </source>
</evidence>
<dbReference type="SMART" id="SM00086">
    <property type="entry name" value="PAC"/>
    <property type="match status" value="2"/>
</dbReference>